<proteinExistence type="predicted"/>
<dbReference type="CDD" id="cd01610">
    <property type="entry name" value="PAP2_like"/>
    <property type="match status" value="1"/>
</dbReference>
<feature type="transmembrane region" description="Helical" evidence="1">
    <location>
        <begin position="168"/>
        <end position="188"/>
    </location>
</feature>
<dbReference type="InterPro" id="IPR036938">
    <property type="entry name" value="PAP2/HPO_sf"/>
</dbReference>
<keyword evidence="1" id="KW-0812">Transmembrane</keyword>
<feature type="transmembrane region" description="Helical" evidence="1">
    <location>
        <begin position="39"/>
        <end position="64"/>
    </location>
</feature>
<organism evidence="3">
    <name type="scientific">Fervidicoccus fontis</name>
    <dbReference type="NCBI Taxonomy" id="683846"/>
    <lineage>
        <taxon>Archaea</taxon>
        <taxon>Thermoproteota</taxon>
        <taxon>Thermoprotei</taxon>
        <taxon>Fervidicoccales</taxon>
        <taxon>Fervidicoccaceae</taxon>
        <taxon>Fervidicoccus</taxon>
    </lineage>
</organism>
<comment type="caution">
    <text evidence="3">The sequence shown here is derived from an EMBL/GenBank/DDBJ whole genome shotgun (WGS) entry which is preliminary data.</text>
</comment>
<dbReference type="SUPFAM" id="SSF48317">
    <property type="entry name" value="Acid phosphatase/Vanadium-dependent haloperoxidase"/>
    <property type="match status" value="1"/>
</dbReference>
<evidence type="ECO:0000313" key="3">
    <source>
        <dbReference type="EMBL" id="HDS10011.1"/>
    </source>
</evidence>
<dbReference type="PANTHER" id="PTHR14969">
    <property type="entry name" value="SPHINGOSINE-1-PHOSPHATE PHOSPHOHYDROLASE"/>
    <property type="match status" value="1"/>
</dbReference>
<dbReference type="PANTHER" id="PTHR14969:SF13">
    <property type="entry name" value="AT30094P"/>
    <property type="match status" value="1"/>
</dbReference>
<feature type="transmembrane region" description="Helical" evidence="1">
    <location>
        <begin position="76"/>
        <end position="99"/>
    </location>
</feature>
<dbReference type="SMART" id="SM00014">
    <property type="entry name" value="acidPPc"/>
    <property type="match status" value="1"/>
</dbReference>
<dbReference type="AlphaFoldDB" id="A0A7C1IEN6"/>
<accession>A0A7C1IEN6</accession>
<keyword evidence="1" id="KW-0472">Membrane</keyword>
<sequence length="207" mass="23186">MKNYFILVVAVITIVLKILGFWDKIDVYVHNNLPITHAIYLQVFTETASVFISLITLVLIMFFLSYRKRKVDINSVLELLIGFAVTNLIIVLLKLAFGLPRPSKITASLIPSIVSSIDVYSFPSGHAGRAGYLAGLIERVTNRSILKIIGVTYAILICMSRLLLGYHWLSDVIAGVLIGYYVGLTFYLPQKLINRFTAVFKGTKRTI</sequence>
<evidence type="ECO:0000256" key="1">
    <source>
        <dbReference type="SAM" id="Phobius"/>
    </source>
</evidence>
<reference evidence="3" key="1">
    <citation type="journal article" date="2020" name="mSystems">
        <title>Genome- and Community-Level Interaction Insights into Carbon Utilization and Element Cycling Functions of Hydrothermarchaeota in Hydrothermal Sediment.</title>
        <authorList>
            <person name="Zhou Z."/>
            <person name="Liu Y."/>
            <person name="Xu W."/>
            <person name="Pan J."/>
            <person name="Luo Z.H."/>
            <person name="Li M."/>
        </authorList>
    </citation>
    <scope>NUCLEOTIDE SEQUENCE [LARGE SCALE GENOMIC DNA]</scope>
    <source>
        <strain evidence="3">SpSt-123</strain>
    </source>
</reference>
<name>A0A7C1IEN6_9CREN</name>
<evidence type="ECO:0000259" key="2">
    <source>
        <dbReference type="SMART" id="SM00014"/>
    </source>
</evidence>
<dbReference type="Pfam" id="PF01569">
    <property type="entry name" value="PAP2"/>
    <property type="match status" value="1"/>
</dbReference>
<dbReference type="Gene3D" id="1.20.144.10">
    <property type="entry name" value="Phosphatidic acid phosphatase type 2/haloperoxidase"/>
    <property type="match status" value="1"/>
</dbReference>
<gene>
    <name evidence="3" type="ORF">ENO04_00070</name>
</gene>
<dbReference type="GO" id="GO:0042392">
    <property type="term" value="F:sphingosine-1-phosphate phosphatase activity"/>
    <property type="evidence" value="ECO:0007669"/>
    <property type="project" value="TreeGrafter"/>
</dbReference>
<feature type="domain" description="Phosphatidic acid phosphatase type 2/haloperoxidase" evidence="2">
    <location>
        <begin position="76"/>
        <end position="187"/>
    </location>
</feature>
<dbReference type="EMBL" id="DSDY01000004">
    <property type="protein sequence ID" value="HDS10011.1"/>
    <property type="molecule type" value="Genomic_DNA"/>
</dbReference>
<keyword evidence="1" id="KW-1133">Transmembrane helix</keyword>
<dbReference type="InterPro" id="IPR000326">
    <property type="entry name" value="PAP2/HPO"/>
</dbReference>
<protein>
    <submittedName>
        <fullName evidence="3">Phosphatase PAP2 family protein</fullName>
    </submittedName>
</protein>